<dbReference type="EMBL" id="JAFEUM010000003">
    <property type="protein sequence ID" value="MBM7036892.1"/>
    <property type="molecule type" value="Genomic_DNA"/>
</dbReference>
<keyword evidence="1" id="KW-0472">Membrane</keyword>
<dbReference type="RefSeq" id="WP_205158437.1">
    <property type="nucleotide sequence ID" value="NZ_JAFEUM010000003.1"/>
</dbReference>
<comment type="caution">
    <text evidence="2">The sequence shown here is derived from an EMBL/GenBank/DDBJ whole genome shotgun (WGS) entry which is preliminary data.</text>
</comment>
<protein>
    <submittedName>
        <fullName evidence="2">Envelope stress response membrane protein PspB</fullName>
    </submittedName>
</protein>
<dbReference type="Pfam" id="PF06667">
    <property type="entry name" value="PspB"/>
    <property type="match status" value="1"/>
</dbReference>
<dbReference type="NCBIfam" id="NF006993">
    <property type="entry name" value="PRK09458.1"/>
    <property type="match status" value="1"/>
</dbReference>
<keyword evidence="1" id="KW-1133">Transmembrane helix</keyword>
<evidence type="ECO:0000256" key="1">
    <source>
        <dbReference type="SAM" id="Phobius"/>
    </source>
</evidence>
<keyword evidence="3" id="KW-1185">Reference proteome</keyword>
<dbReference type="InterPro" id="IPR009554">
    <property type="entry name" value="Phageshock_PspB"/>
</dbReference>
<accession>A0ABS2HK37</accession>
<name>A0ABS2HK37_9VIBR</name>
<organism evidence="2 3">
    <name type="scientific">Vibrio ulleungensis</name>
    <dbReference type="NCBI Taxonomy" id="2807619"/>
    <lineage>
        <taxon>Bacteria</taxon>
        <taxon>Pseudomonadati</taxon>
        <taxon>Pseudomonadota</taxon>
        <taxon>Gammaproteobacteria</taxon>
        <taxon>Vibrionales</taxon>
        <taxon>Vibrionaceae</taxon>
        <taxon>Vibrio</taxon>
    </lineage>
</organism>
<reference evidence="2 3" key="1">
    <citation type="submission" date="2021-02" db="EMBL/GenBank/DDBJ databases">
        <authorList>
            <person name="Park J.-S."/>
        </authorList>
    </citation>
    <scope>NUCLEOTIDE SEQUENCE [LARGE SCALE GENOMIC DNA]</scope>
    <source>
        <strain evidence="2 3">188UL20-2</strain>
    </source>
</reference>
<gene>
    <name evidence="2" type="primary">pspB</name>
    <name evidence="2" type="ORF">JQC93_10810</name>
</gene>
<dbReference type="Proteomes" id="UP000809621">
    <property type="component" value="Unassembled WGS sequence"/>
</dbReference>
<evidence type="ECO:0000313" key="2">
    <source>
        <dbReference type="EMBL" id="MBM7036892.1"/>
    </source>
</evidence>
<sequence>MTAALITTPLVIFLIFVAPLWLVLHYRSIKRTNKGLSQEDRDRLEALSERAAAMSDRVRTLEKILDDESPGWREKR</sequence>
<keyword evidence="1" id="KW-0812">Transmembrane</keyword>
<feature type="transmembrane region" description="Helical" evidence="1">
    <location>
        <begin position="6"/>
        <end position="24"/>
    </location>
</feature>
<proteinExistence type="predicted"/>
<evidence type="ECO:0000313" key="3">
    <source>
        <dbReference type="Proteomes" id="UP000809621"/>
    </source>
</evidence>
<dbReference type="NCBIfam" id="TIGR02976">
    <property type="entry name" value="phageshock_pspB"/>
    <property type="match status" value="1"/>
</dbReference>